<dbReference type="Proteomes" id="UP000499080">
    <property type="component" value="Unassembled WGS sequence"/>
</dbReference>
<sequence>MKVPKRSTDPRLQTRPRPVPTRVVFAFLREARSPPRGWYFSFITECAKWKTNDVGFPNFSTTTSPIFNGYSHWQRVLGRGAPNGVERCARKC</sequence>
<evidence type="ECO:0000313" key="2">
    <source>
        <dbReference type="Proteomes" id="UP000499080"/>
    </source>
</evidence>
<dbReference type="EMBL" id="BGPR01002938">
    <property type="protein sequence ID" value="GBM81324.1"/>
    <property type="molecule type" value="Genomic_DNA"/>
</dbReference>
<gene>
    <name evidence="1" type="ORF">AVEN_254834_1</name>
</gene>
<dbReference type="AlphaFoldDB" id="A0A4Y2IUR2"/>
<evidence type="ECO:0000313" key="1">
    <source>
        <dbReference type="EMBL" id="GBM81324.1"/>
    </source>
</evidence>
<proteinExistence type="predicted"/>
<keyword evidence="2" id="KW-1185">Reference proteome</keyword>
<organism evidence="1 2">
    <name type="scientific">Araneus ventricosus</name>
    <name type="common">Orbweaver spider</name>
    <name type="synonym">Epeira ventricosa</name>
    <dbReference type="NCBI Taxonomy" id="182803"/>
    <lineage>
        <taxon>Eukaryota</taxon>
        <taxon>Metazoa</taxon>
        <taxon>Ecdysozoa</taxon>
        <taxon>Arthropoda</taxon>
        <taxon>Chelicerata</taxon>
        <taxon>Arachnida</taxon>
        <taxon>Araneae</taxon>
        <taxon>Araneomorphae</taxon>
        <taxon>Entelegynae</taxon>
        <taxon>Araneoidea</taxon>
        <taxon>Araneidae</taxon>
        <taxon>Araneus</taxon>
    </lineage>
</organism>
<accession>A0A4Y2IUR2</accession>
<comment type="caution">
    <text evidence="1">The sequence shown here is derived from an EMBL/GenBank/DDBJ whole genome shotgun (WGS) entry which is preliminary data.</text>
</comment>
<protein>
    <submittedName>
        <fullName evidence="1">Uncharacterized protein</fullName>
    </submittedName>
</protein>
<name>A0A4Y2IUR2_ARAVE</name>
<reference evidence="1 2" key="1">
    <citation type="journal article" date="2019" name="Sci. Rep.">
        <title>Orb-weaving spider Araneus ventricosus genome elucidates the spidroin gene catalogue.</title>
        <authorList>
            <person name="Kono N."/>
            <person name="Nakamura H."/>
            <person name="Ohtoshi R."/>
            <person name="Moran D.A.P."/>
            <person name="Shinohara A."/>
            <person name="Yoshida Y."/>
            <person name="Fujiwara M."/>
            <person name="Mori M."/>
            <person name="Tomita M."/>
            <person name="Arakawa K."/>
        </authorList>
    </citation>
    <scope>NUCLEOTIDE SEQUENCE [LARGE SCALE GENOMIC DNA]</scope>
</reference>